<name>A0A6I2R2A0_FLAPL</name>
<dbReference type="AlphaFoldDB" id="A0A6I2R2A0"/>
<reference evidence="2 3" key="1">
    <citation type="journal article" date="2019" name="Nat. Med.">
        <title>A library of human gut bacterial isolates paired with longitudinal multiomics data enables mechanistic microbiome research.</title>
        <authorList>
            <person name="Poyet M."/>
            <person name="Groussin M."/>
            <person name="Gibbons S.M."/>
            <person name="Avila-Pacheco J."/>
            <person name="Jiang X."/>
            <person name="Kearney S.M."/>
            <person name="Perrotta A.R."/>
            <person name="Berdy B."/>
            <person name="Zhao S."/>
            <person name="Lieberman T.D."/>
            <person name="Swanson P.K."/>
            <person name="Smith M."/>
            <person name="Roesemann S."/>
            <person name="Alexander J.E."/>
            <person name="Rich S.A."/>
            <person name="Livny J."/>
            <person name="Vlamakis H."/>
            <person name="Clish C."/>
            <person name="Bullock K."/>
            <person name="Deik A."/>
            <person name="Scott J."/>
            <person name="Pierce K.A."/>
            <person name="Xavier R.J."/>
            <person name="Alm E.J."/>
        </authorList>
    </citation>
    <scope>NUCLEOTIDE SEQUENCE [LARGE SCALE GENOMIC DNA]</scope>
    <source>
        <strain evidence="2 3">BIOML-A2</strain>
    </source>
</reference>
<evidence type="ECO:0000256" key="1">
    <source>
        <dbReference type="SAM" id="MobiDB-lite"/>
    </source>
</evidence>
<evidence type="ECO:0000313" key="3">
    <source>
        <dbReference type="Proteomes" id="UP000434475"/>
    </source>
</evidence>
<protein>
    <submittedName>
        <fullName evidence="2">Uncharacterized protein</fullName>
    </submittedName>
</protein>
<organism evidence="2 3">
    <name type="scientific">Flavonifractor plautii</name>
    <name type="common">Fusobacterium plautii</name>
    <dbReference type="NCBI Taxonomy" id="292800"/>
    <lineage>
        <taxon>Bacteria</taxon>
        <taxon>Bacillati</taxon>
        <taxon>Bacillota</taxon>
        <taxon>Clostridia</taxon>
        <taxon>Eubacteriales</taxon>
        <taxon>Oscillospiraceae</taxon>
        <taxon>Flavonifractor</taxon>
    </lineage>
</organism>
<sequence>MSKTGFAMFLAGATVGAAATWLCLRRYYEQITQEEIDSVKAAFAERKPVIANIAKDEKSNEKQEENQHKADIAKLKPDLVNYAAKLQEEGYTNYTEHSKKNTEEKKDEPMPNEPYVISPDDYGENDNYTQISLVYYAGDGVLADDEDEVVEDIEDTVGEDFAEHFGEYEDDSVFIRNDRLRCDYEILRDNRSFSDVAEGSNY</sequence>
<comment type="caution">
    <text evidence="2">The sequence shown here is derived from an EMBL/GenBank/DDBJ whole genome shotgun (WGS) entry which is preliminary data.</text>
</comment>
<dbReference type="Proteomes" id="UP000434475">
    <property type="component" value="Unassembled WGS sequence"/>
</dbReference>
<proteinExistence type="predicted"/>
<dbReference type="EMBL" id="WKPR01000005">
    <property type="protein sequence ID" value="MSB19336.1"/>
    <property type="molecule type" value="Genomic_DNA"/>
</dbReference>
<gene>
    <name evidence="2" type="ORF">GKE97_07375</name>
</gene>
<accession>A0A6I2R2A0</accession>
<feature type="compositionally biased region" description="Basic and acidic residues" evidence="1">
    <location>
        <begin position="96"/>
        <end position="109"/>
    </location>
</feature>
<feature type="region of interest" description="Disordered" evidence="1">
    <location>
        <begin position="91"/>
        <end position="113"/>
    </location>
</feature>
<evidence type="ECO:0000313" key="2">
    <source>
        <dbReference type="EMBL" id="MSB19336.1"/>
    </source>
</evidence>
<dbReference type="RefSeq" id="WP_016407590.1">
    <property type="nucleotide sequence ID" value="NZ_WKPR01000005.1"/>
</dbReference>